<dbReference type="InterPro" id="IPR001633">
    <property type="entry name" value="EAL_dom"/>
</dbReference>
<dbReference type="PANTHER" id="PTHR33121:SF71">
    <property type="entry name" value="OXYGEN SENSOR PROTEIN DOSP"/>
    <property type="match status" value="1"/>
</dbReference>
<dbReference type="InterPro" id="IPR035919">
    <property type="entry name" value="EAL_sf"/>
</dbReference>
<dbReference type="SUPFAM" id="SSF55781">
    <property type="entry name" value="GAF domain-like"/>
    <property type="match status" value="1"/>
</dbReference>
<dbReference type="InterPro" id="IPR000160">
    <property type="entry name" value="GGDEF_dom"/>
</dbReference>
<evidence type="ECO:0000313" key="2">
    <source>
        <dbReference type="EMBL" id="CCO48849.1"/>
    </source>
</evidence>
<dbReference type="InterPro" id="IPR029787">
    <property type="entry name" value="Nucleotide_cyclase"/>
</dbReference>
<dbReference type="SMART" id="SM00052">
    <property type="entry name" value="EAL"/>
    <property type="match status" value="1"/>
</dbReference>
<dbReference type="CDD" id="cd01948">
    <property type="entry name" value="EAL"/>
    <property type="match status" value="1"/>
</dbReference>
<dbReference type="InterPro" id="IPR050706">
    <property type="entry name" value="Cyclic-di-GMP_PDE-like"/>
</dbReference>
<dbReference type="SUPFAM" id="SSF141868">
    <property type="entry name" value="EAL domain-like"/>
    <property type="match status" value="1"/>
</dbReference>
<name>A0AAV2VW33_9VIBR</name>
<dbReference type="Gene3D" id="3.20.20.450">
    <property type="entry name" value="EAL domain"/>
    <property type="match status" value="1"/>
</dbReference>
<dbReference type="PANTHER" id="PTHR33121">
    <property type="entry name" value="CYCLIC DI-GMP PHOSPHODIESTERASE PDEF"/>
    <property type="match status" value="1"/>
</dbReference>
<dbReference type="EMBL" id="CAOF01000160">
    <property type="protein sequence ID" value="CCO48849.1"/>
    <property type="molecule type" value="Genomic_DNA"/>
</dbReference>
<dbReference type="RefSeq" id="WP_022604875.1">
    <property type="nucleotide sequence ID" value="NZ_LK391965.1"/>
</dbReference>
<accession>A0AAV2VW33</accession>
<dbReference type="Pfam" id="PF00990">
    <property type="entry name" value="GGDEF"/>
    <property type="match status" value="1"/>
</dbReference>
<organism evidence="2 3">
    <name type="scientific">Vibrio nigripulchritudo SOn1</name>
    <dbReference type="NCBI Taxonomy" id="1238450"/>
    <lineage>
        <taxon>Bacteria</taxon>
        <taxon>Pseudomonadati</taxon>
        <taxon>Pseudomonadota</taxon>
        <taxon>Gammaproteobacteria</taxon>
        <taxon>Vibrionales</taxon>
        <taxon>Vibrionaceae</taxon>
        <taxon>Vibrio</taxon>
    </lineage>
</organism>
<dbReference type="GO" id="GO:0071111">
    <property type="term" value="F:cyclic-guanylate-specific phosphodiesterase activity"/>
    <property type="evidence" value="ECO:0007669"/>
    <property type="project" value="InterPro"/>
</dbReference>
<evidence type="ECO:0000313" key="3">
    <source>
        <dbReference type="Proteomes" id="UP000018211"/>
    </source>
</evidence>
<dbReference type="InterPro" id="IPR043128">
    <property type="entry name" value="Rev_trsase/Diguanyl_cyclase"/>
</dbReference>
<dbReference type="SMART" id="SM00267">
    <property type="entry name" value="GGDEF"/>
    <property type="match status" value="1"/>
</dbReference>
<dbReference type="AlphaFoldDB" id="A0AAV2VW33"/>
<dbReference type="Pfam" id="PF00563">
    <property type="entry name" value="EAL"/>
    <property type="match status" value="1"/>
</dbReference>
<dbReference type="Proteomes" id="UP000018211">
    <property type="component" value="Unassembled WGS sequence"/>
</dbReference>
<dbReference type="InterPro" id="IPR003018">
    <property type="entry name" value="GAF"/>
</dbReference>
<proteinExistence type="predicted"/>
<dbReference type="PROSITE" id="PS50883">
    <property type="entry name" value="EAL"/>
    <property type="match status" value="1"/>
</dbReference>
<reference evidence="2 3" key="1">
    <citation type="journal article" date="2013" name="ISME J.">
        <title>Comparative genomics of pathogenic lineages of Vibrio nigripulchritudo identifies virulence-associated traits.</title>
        <authorList>
            <person name="Goudenege D."/>
            <person name="Labreuche Y."/>
            <person name="Krin E."/>
            <person name="Ansquer D."/>
            <person name="Mangenot S."/>
            <person name="Calteau A."/>
            <person name="Medigue C."/>
            <person name="Mazel D."/>
            <person name="Polz M.F."/>
            <person name="Le Roux F."/>
        </authorList>
    </citation>
    <scope>NUCLEOTIDE SEQUENCE [LARGE SCALE GENOMIC DNA]</scope>
    <source>
        <strain evidence="2 3">SOn1</strain>
    </source>
</reference>
<dbReference type="Gene3D" id="3.30.450.40">
    <property type="match status" value="1"/>
</dbReference>
<gene>
    <name evidence="2" type="ORF">VIBNISOn1_660006</name>
</gene>
<evidence type="ECO:0000259" key="1">
    <source>
        <dbReference type="PROSITE" id="PS50883"/>
    </source>
</evidence>
<comment type="caution">
    <text evidence="2">The sequence shown here is derived from an EMBL/GenBank/DDBJ whole genome shotgun (WGS) entry which is preliminary data.</text>
</comment>
<dbReference type="SMART" id="SM00065">
    <property type="entry name" value="GAF"/>
    <property type="match status" value="1"/>
</dbReference>
<protein>
    <submittedName>
        <fullName evidence="2">EAL, GGDEF and GAF domains protein</fullName>
    </submittedName>
</protein>
<dbReference type="Gene3D" id="3.30.70.270">
    <property type="match status" value="1"/>
</dbReference>
<dbReference type="InterPro" id="IPR029016">
    <property type="entry name" value="GAF-like_dom_sf"/>
</dbReference>
<feature type="domain" description="EAL" evidence="1">
    <location>
        <begin position="372"/>
        <end position="625"/>
    </location>
</feature>
<dbReference type="SUPFAM" id="SSF55073">
    <property type="entry name" value="Nucleotide cyclase"/>
    <property type="match status" value="1"/>
</dbReference>
<sequence>MSKIDVSQIEIPAYMQKSWQQVVNLVAELSDVPSALIMKVHRHSIEVYKANDSTESPYRENECEPLNGQLYCETVITEQRSLSVPNALKDKEWEDNPDVSLGMIAYHGLPLNWPCGEPFGTICILDNQENAFTPTIMALLDSFRESVESQLTLLYQQYQLEQTNKELRSRVQSRTQDLASLNYSLGTEIDRRKAAEQKVLYQQSHDLGTGFLNRLALIDEAQTLLGQMKSTDHTLAFVHVGFTNGRRLLAKHGYEVFDTVLKEYRKRVGFIDVLHSITARTSTIDLVFALEIDEAQHNLAALCQRLVDIGQSEFFINGQPLHLHAFIGVATSYDADNANLMLKHAGEAMLACKDSGKKYAFYANSNITTPTNNQLESYLLQAVRNDDLTLYFQPKVSPRNGYWLGAEALLRWNHPVLGQVSNDSLIQLAEKNGLIFEVGNYVLRSAIQRAAEWTKYMKDFRVAINVSAVQLRDPNFVDQIEQLLDYYKLNPNSLELEVTESSLIADEFLAGQTLRKLHGLGVTLSLDDFGTGYSSFSYLKKYPFDCIKIDKSFINQISGSEQDKEIIRSIIHVAKKLKLKVVMEGVESHDQEQFILDEGCDYVQGYLYGKPMNSREFENSLISKKFNGQRIAARH</sequence>